<feature type="region of interest" description="Disordered" evidence="6">
    <location>
        <begin position="1"/>
        <end position="22"/>
    </location>
</feature>
<dbReference type="GO" id="GO:0071456">
    <property type="term" value="P:cellular response to hypoxia"/>
    <property type="evidence" value="ECO:0007669"/>
    <property type="project" value="TreeGrafter"/>
</dbReference>
<feature type="region of interest" description="Disordered" evidence="6">
    <location>
        <begin position="137"/>
        <end position="156"/>
    </location>
</feature>
<keyword evidence="2" id="KW-0677">Repeat</keyword>
<keyword evidence="10" id="KW-1185">Reference proteome</keyword>
<dbReference type="Gene3D" id="3.30.450.20">
    <property type="entry name" value="PAS domain"/>
    <property type="match status" value="1"/>
</dbReference>
<dbReference type="FunFam" id="4.10.280.10:FF:000076">
    <property type="entry name" value="hypoxia-inducible factor 3-alpha isoform X1"/>
    <property type="match status" value="1"/>
</dbReference>
<dbReference type="InterPro" id="IPR011598">
    <property type="entry name" value="bHLH_dom"/>
</dbReference>
<dbReference type="GeneTree" id="ENSGT00940000161745"/>
<dbReference type="SMART" id="SM00091">
    <property type="entry name" value="PAS"/>
    <property type="match status" value="1"/>
</dbReference>
<feature type="compositionally biased region" description="Pro residues" evidence="6">
    <location>
        <begin position="324"/>
        <end position="349"/>
    </location>
</feature>
<protein>
    <recommendedName>
        <fullName evidence="11">Hypoxia inducible factor 3 subunit alpha</fullName>
    </recommendedName>
</protein>
<dbReference type="InterPro" id="IPR035965">
    <property type="entry name" value="PAS-like_dom_sf"/>
</dbReference>
<evidence type="ECO:0000313" key="9">
    <source>
        <dbReference type="Ensembl" id="ENSACCP00020017345.1"/>
    </source>
</evidence>
<dbReference type="GO" id="GO:0000977">
    <property type="term" value="F:RNA polymerase II transcription regulatory region sequence-specific DNA binding"/>
    <property type="evidence" value="ECO:0007669"/>
    <property type="project" value="TreeGrafter"/>
</dbReference>
<keyword evidence="3" id="KW-0805">Transcription regulation</keyword>
<comment type="subcellular location">
    <subcellularLocation>
        <location evidence="1">Nucleus</location>
    </subcellularLocation>
</comment>
<dbReference type="InterPro" id="IPR036638">
    <property type="entry name" value="HLH_DNA-bd_sf"/>
</dbReference>
<feature type="region of interest" description="Disordered" evidence="6">
    <location>
        <begin position="239"/>
        <end position="403"/>
    </location>
</feature>
<keyword evidence="4" id="KW-0804">Transcription</keyword>
<dbReference type="SMART" id="SM00353">
    <property type="entry name" value="HLH"/>
    <property type="match status" value="1"/>
</dbReference>
<feature type="domain" description="PAS" evidence="7">
    <location>
        <begin position="81"/>
        <end position="136"/>
    </location>
</feature>
<dbReference type="Proteomes" id="UP000472275">
    <property type="component" value="Unassembled WGS sequence"/>
</dbReference>
<accession>A0A663EY64</accession>
<feature type="compositionally biased region" description="Pro residues" evidence="6">
    <location>
        <begin position="366"/>
        <end position="382"/>
    </location>
</feature>
<evidence type="ECO:0000256" key="3">
    <source>
        <dbReference type="ARBA" id="ARBA00023015"/>
    </source>
</evidence>
<dbReference type="InterPro" id="IPR000014">
    <property type="entry name" value="PAS"/>
</dbReference>
<feature type="compositionally biased region" description="Pro residues" evidence="6">
    <location>
        <begin position="286"/>
        <end position="316"/>
    </location>
</feature>
<evidence type="ECO:0000256" key="5">
    <source>
        <dbReference type="ARBA" id="ARBA00023242"/>
    </source>
</evidence>
<evidence type="ECO:0000256" key="6">
    <source>
        <dbReference type="SAM" id="MobiDB-lite"/>
    </source>
</evidence>
<dbReference type="SUPFAM" id="SSF55785">
    <property type="entry name" value="PYP-like sensor domain (PAS domain)"/>
    <property type="match status" value="1"/>
</dbReference>
<organism evidence="9 10">
    <name type="scientific">Aquila chrysaetos chrysaetos</name>
    <dbReference type="NCBI Taxonomy" id="223781"/>
    <lineage>
        <taxon>Eukaryota</taxon>
        <taxon>Metazoa</taxon>
        <taxon>Chordata</taxon>
        <taxon>Craniata</taxon>
        <taxon>Vertebrata</taxon>
        <taxon>Euteleostomi</taxon>
        <taxon>Archelosauria</taxon>
        <taxon>Archosauria</taxon>
        <taxon>Dinosauria</taxon>
        <taxon>Saurischia</taxon>
        <taxon>Theropoda</taxon>
        <taxon>Coelurosauria</taxon>
        <taxon>Aves</taxon>
        <taxon>Neognathae</taxon>
        <taxon>Neoaves</taxon>
        <taxon>Telluraves</taxon>
        <taxon>Accipitrimorphae</taxon>
        <taxon>Accipitriformes</taxon>
        <taxon>Accipitridae</taxon>
        <taxon>Accipitrinae</taxon>
        <taxon>Aquila</taxon>
    </lineage>
</organism>
<dbReference type="AlphaFoldDB" id="A0A663EY64"/>
<evidence type="ECO:0000256" key="2">
    <source>
        <dbReference type="ARBA" id="ARBA00022737"/>
    </source>
</evidence>
<reference evidence="9" key="1">
    <citation type="submission" date="2025-08" db="UniProtKB">
        <authorList>
            <consortium name="Ensembl"/>
        </authorList>
    </citation>
    <scope>IDENTIFICATION</scope>
</reference>
<evidence type="ECO:0008006" key="11">
    <source>
        <dbReference type="Google" id="ProtNLM"/>
    </source>
</evidence>
<dbReference type="CDD" id="cd00130">
    <property type="entry name" value="PAS"/>
    <property type="match status" value="1"/>
</dbReference>
<dbReference type="InParanoid" id="A0A663EY64"/>
<keyword evidence="5" id="KW-0539">Nucleus</keyword>
<dbReference type="InterPro" id="IPR013767">
    <property type="entry name" value="PAS_fold"/>
</dbReference>
<evidence type="ECO:0000313" key="10">
    <source>
        <dbReference type="Proteomes" id="UP000472275"/>
    </source>
</evidence>
<dbReference type="Gene3D" id="4.10.280.10">
    <property type="entry name" value="Helix-loop-helix DNA-binding domain"/>
    <property type="match status" value="1"/>
</dbReference>
<reference evidence="9" key="2">
    <citation type="submission" date="2025-09" db="UniProtKB">
        <authorList>
            <consortium name="Ensembl"/>
        </authorList>
    </citation>
    <scope>IDENTIFICATION</scope>
</reference>
<feature type="compositionally biased region" description="Pro residues" evidence="6">
    <location>
        <begin position="239"/>
        <end position="277"/>
    </location>
</feature>
<dbReference type="GO" id="GO:0005634">
    <property type="term" value="C:nucleus"/>
    <property type="evidence" value="ECO:0007669"/>
    <property type="project" value="UniProtKB-SubCell"/>
</dbReference>
<dbReference type="PROSITE" id="PS50112">
    <property type="entry name" value="PAS"/>
    <property type="match status" value="1"/>
</dbReference>
<evidence type="ECO:0000256" key="1">
    <source>
        <dbReference type="ARBA" id="ARBA00004123"/>
    </source>
</evidence>
<evidence type="ECO:0000256" key="4">
    <source>
        <dbReference type="ARBA" id="ARBA00023163"/>
    </source>
</evidence>
<sequence length="403" mass="43925">MMLAGASRSTPELRKERSRDAARCRRSRETEVFYQLAHTLPFARGVSAHLDKASIMRLTISYLRVHRLLAAAAEEVDGCYLKALSGFVMVLSEVGDMIFLSENVNRLLGLSQLELIGHSVFDFVHPCDHEELQDVLSPRQGETPGTPHSPWDEEAPLTGEGGCLNLKAASWKVLHCAGHMRSYAGARGGDPPLRCLVLICEAIPHPGAIETPLGSSTVLSRHSMDMKFTYCDDRWGVSPVPPPPNFPDPPMPNPPTPPNPQHPPGPCTPVSQPPCRLPDPQHPERAPPQSPGTPNHPNPPRPLFPPPSTPTPPPDPQHPEHPPQDPQDPKPFPLPWTPAPQNLPAPPDSCTPSTLNAPPRALAPQNLPPPQTPAPPQHPHPIPQDTQTPQHPELPQTPKHPKP</sequence>
<feature type="domain" description="BHLH" evidence="8">
    <location>
        <begin position="13"/>
        <end position="66"/>
    </location>
</feature>
<dbReference type="NCBIfam" id="TIGR00229">
    <property type="entry name" value="sensory_box"/>
    <property type="match status" value="1"/>
</dbReference>
<dbReference type="SUPFAM" id="SSF47459">
    <property type="entry name" value="HLH, helix-loop-helix DNA-binding domain"/>
    <property type="match status" value="1"/>
</dbReference>
<feature type="compositionally biased region" description="Basic and acidic residues" evidence="6">
    <location>
        <begin position="11"/>
        <end position="22"/>
    </location>
</feature>
<proteinExistence type="predicted"/>
<dbReference type="Ensembl" id="ENSACCT00020018104.1">
    <property type="protein sequence ID" value="ENSACCP00020017345.1"/>
    <property type="gene ID" value="ENSACCG00020011899.1"/>
</dbReference>
<dbReference type="PANTHER" id="PTHR23043">
    <property type="entry name" value="HYPOXIA-INDUCIBLE FACTOR 1 ALPHA"/>
    <property type="match status" value="1"/>
</dbReference>
<evidence type="ECO:0000259" key="8">
    <source>
        <dbReference type="PROSITE" id="PS50888"/>
    </source>
</evidence>
<evidence type="ECO:0000259" key="7">
    <source>
        <dbReference type="PROSITE" id="PS50112"/>
    </source>
</evidence>
<dbReference type="PROSITE" id="PS50888">
    <property type="entry name" value="BHLH"/>
    <property type="match status" value="1"/>
</dbReference>
<dbReference type="Pfam" id="PF00989">
    <property type="entry name" value="PAS"/>
    <property type="match status" value="1"/>
</dbReference>
<dbReference type="GO" id="GO:0000981">
    <property type="term" value="F:DNA-binding transcription factor activity, RNA polymerase II-specific"/>
    <property type="evidence" value="ECO:0007669"/>
    <property type="project" value="TreeGrafter"/>
</dbReference>
<dbReference type="PANTHER" id="PTHR23043:SF18">
    <property type="entry name" value="HYPOXIA-INDUCIBLE FACTOR 3-ALPHA"/>
    <property type="match status" value="1"/>
</dbReference>
<name>A0A663EY64_AQUCH</name>
<dbReference type="GO" id="GO:0046983">
    <property type="term" value="F:protein dimerization activity"/>
    <property type="evidence" value="ECO:0007669"/>
    <property type="project" value="InterPro"/>
</dbReference>
<dbReference type="Pfam" id="PF23171">
    <property type="entry name" value="bHLH_HIF1A"/>
    <property type="match status" value="1"/>
</dbReference>
<dbReference type="PRINTS" id="PR01217">
    <property type="entry name" value="PRICHEXTENSN"/>
</dbReference>